<sequence>MTSMKEKKSGYYCHSFWLCCSKKEKKKAIDTYSDSSTDQDDVSSTIFGPESKGSCTFICCSMIDGSPSSPEPLHAQKIDYPSDMGMARSALAVVPVPPHRDV</sequence>
<accession>A0ABC8TNK8</accession>
<evidence type="ECO:0000313" key="2">
    <source>
        <dbReference type="Proteomes" id="UP001642360"/>
    </source>
</evidence>
<comment type="caution">
    <text evidence="1">The sequence shown here is derived from an EMBL/GenBank/DDBJ whole genome shotgun (WGS) entry which is preliminary data.</text>
</comment>
<protein>
    <submittedName>
        <fullName evidence="1">Uncharacterized protein</fullName>
    </submittedName>
</protein>
<reference evidence="1 2" key="1">
    <citation type="submission" date="2024-02" db="EMBL/GenBank/DDBJ databases">
        <authorList>
            <person name="Vignale AGUSTIN F."/>
            <person name="Sosa J E."/>
            <person name="Modenutti C."/>
        </authorList>
    </citation>
    <scope>NUCLEOTIDE SEQUENCE [LARGE SCALE GENOMIC DNA]</scope>
</reference>
<name>A0ABC8TNK8_9AQUA</name>
<keyword evidence="2" id="KW-1185">Reference proteome</keyword>
<dbReference type="AlphaFoldDB" id="A0ABC8TNK8"/>
<evidence type="ECO:0000313" key="1">
    <source>
        <dbReference type="EMBL" id="CAK9168958.1"/>
    </source>
</evidence>
<organism evidence="1 2">
    <name type="scientific">Ilex paraguariensis</name>
    <name type="common">yerba mate</name>
    <dbReference type="NCBI Taxonomy" id="185542"/>
    <lineage>
        <taxon>Eukaryota</taxon>
        <taxon>Viridiplantae</taxon>
        <taxon>Streptophyta</taxon>
        <taxon>Embryophyta</taxon>
        <taxon>Tracheophyta</taxon>
        <taxon>Spermatophyta</taxon>
        <taxon>Magnoliopsida</taxon>
        <taxon>eudicotyledons</taxon>
        <taxon>Gunneridae</taxon>
        <taxon>Pentapetalae</taxon>
        <taxon>asterids</taxon>
        <taxon>campanulids</taxon>
        <taxon>Aquifoliales</taxon>
        <taxon>Aquifoliaceae</taxon>
        <taxon>Ilex</taxon>
    </lineage>
</organism>
<dbReference type="EMBL" id="CAUOFW020005192">
    <property type="protein sequence ID" value="CAK9168958.1"/>
    <property type="molecule type" value="Genomic_DNA"/>
</dbReference>
<dbReference type="Proteomes" id="UP001642360">
    <property type="component" value="Unassembled WGS sequence"/>
</dbReference>
<proteinExistence type="predicted"/>
<gene>
    <name evidence="1" type="ORF">ILEXP_LOCUS38382</name>
</gene>